<keyword evidence="7" id="KW-1185">Reference proteome</keyword>
<evidence type="ECO:0000256" key="4">
    <source>
        <dbReference type="RuleBase" id="RU000572"/>
    </source>
</evidence>
<evidence type="ECO:0000256" key="1">
    <source>
        <dbReference type="ARBA" id="ARBA00005640"/>
    </source>
</evidence>
<name>A0ABR4EN75_9PEZI</name>
<dbReference type="HAMAP" id="MF_00499">
    <property type="entry name" value="Ribosomal_eL13"/>
    <property type="match status" value="1"/>
</dbReference>
<dbReference type="EMBL" id="JBAWTH010000041">
    <property type="protein sequence ID" value="KAL2283766.1"/>
    <property type="molecule type" value="Genomic_DNA"/>
</dbReference>
<proteinExistence type="inferred from homology"/>
<feature type="compositionally biased region" description="Pro residues" evidence="5">
    <location>
        <begin position="13"/>
        <end position="23"/>
    </location>
</feature>
<evidence type="ECO:0000256" key="5">
    <source>
        <dbReference type="SAM" id="MobiDB-lite"/>
    </source>
</evidence>
<dbReference type="InterPro" id="IPR001380">
    <property type="entry name" value="Ribosomal_eL13"/>
</dbReference>
<dbReference type="PANTHER" id="PTHR11722:SF0">
    <property type="entry name" value="LARGE RIBOSOMAL SUBUNIT PROTEIN EL13"/>
    <property type="match status" value="1"/>
</dbReference>
<accession>A0ABR4EN75</accession>
<comment type="similarity">
    <text evidence="1 4">Belongs to the eukaryotic ribosomal protein eL13 family.</text>
</comment>
<reference evidence="6 7" key="1">
    <citation type="submission" date="2024-03" db="EMBL/GenBank/DDBJ databases">
        <title>A high-quality draft genome sequence of Diaporthe vaccinii, a causative agent of upright dieback and viscid rot disease in cranberry plants.</title>
        <authorList>
            <person name="Sarrasin M."/>
            <person name="Lang B.F."/>
            <person name="Burger G."/>
        </authorList>
    </citation>
    <scope>NUCLEOTIDE SEQUENCE [LARGE SCALE GENOMIC DNA]</scope>
    <source>
        <strain evidence="6 7">IS7</strain>
    </source>
</reference>
<keyword evidence="3 4" id="KW-0687">Ribonucleoprotein</keyword>
<sequence length="302" mass="33692">MPPGASCHSFQPSRPPWQVPPPNVAATKIRQKGWVPPTNQAGSHRNHKSRICLDEISPSRSQHVSSLDDDNHNPTTNKPSCCAQTIKMAIKHNQTIVKNHFRKDWQRRVHTHFDQPGKKVSRRNARQAKAAAVAPRPIDKLRPVVRCPTIKYNRRVRAGRGFTLAELKAAGISRQYAPTIGIAVDARRQNISEESLATNVQRLKAYKERLILFPKKSNKPKKGDSSKDELKAVSDAVANTAAAFPIVHADTTIKAIKKSDFPAPIEGGAYRKLRDERANKRNQGAREKRAKEAAEAEADKKK</sequence>
<feature type="compositionally biased region" description="Basic and acidic residues" evidence="5">
    <location>
        <begin position="272"/>
        <end position="302"/>
    </location>
</feature>
<dbReference type="PROSITE" id="PS01104">
    <property type="entry name" value="RIBOSOMAL_L13E"/>
    <property type="match status" value="1"/>
</dbReference>
<dbReference type="InterPro" id="IPR018256">
    <property type="entry name" value="Ribosomal_eL13_CS"/>
</dbReference>
<protein>
    <recommendedName>
        <fullName evidence="4">60S ribosomal protein L13</fullName>
    </recommendedName>
</protein>
<feature type="region of interest" description="Disordered" evidence="5">
    <location>
        <begin position="1"/>
        <end position="23"/>
    </location>
</feature>
<comment type="caution">
    <text evidence="6">The sequence shown here is derived from an EMBL/GenBank/DDBJ whole genome shotgun (WGS) entry which is preliminary data.</text>
</comment>
<dbReference type="Pfam" id="PF01294">
    <property type="entry name" value="Ribosomal_L13e"/>
    <property type="match status" value="1"/>
</dbReference>
<evidence type="ECO:0000256" key="3">
    <source>
        <dbReference type="ARBA" id="ARBA00023274"/>
    </source>
</evidence>
<gene>
    <name evidence="6" type="ORF">FJTKL_09799</name>
</gene>
<dbReference type="Gene3D" id="1.20.5.110">
    <property type="match status" value="1"/>
</dbReference>
<evidence type="ECO:0000256" key="2">
    <source>
        <dbReference type="ARBA" id="ARBA00022980"/>
    </source>
</evidence>
<evidence type="ECO:0000313" key="6">
    <source>
        <dbReference type="EMBL" id="KAL2283766.1"/>
    </source>
</evidence>
<dbReference type="Proteomes" id="UP001600888">
    <property type="component" value="Unassembled WGS sequence"/>
</dbReference>
<evidence type="ECO:0000313" key="7">
    <source>
        <dbReference type="Proteomes" id="UP001600888"/>
    </source>
</evidence>
<feature type="region of interest" description="Disordered" evidence="5">
    <location>
        <begin position="262"/>
        <end position="302"/>
    </location>
</feature>
<organism evidence="6 7">
    <name type="scientific">Diaporthe vaccinii</name>
    <dbReference type="NCBI Taxonomy" id="105482"/>
    <lineage>
        <taxon>Eukaryota</taxon>
        <taxon>Fungi</taxon>
        <taxon>Dikarya</taxon>
        <taxon>Ascomycota</taxon>
        <taxon>Pezizomycotina</taxon>
        <taxon>Sordariomycetes</taxon>
        <taxon>Sordariomycetidae</taxon>
        <taxon>Diaporthales</taxon>
        <taxon>Diaporthaceae</taxon>
        <taxon>Diaporthe</taxon>
        <taxon>Diaporthe eres species complex</taxon>
    </lineage>
</organism>
<keyword evidence="2 4" id="KW-0689">Ribosomal protein</keyword>
<feature type="region of interest" description="Disordered" evidence="5">
    <location>
        <begin position="55"/>
        <end position="76"/>
    </location>
</feature>
<dbReference type="PANTHER" id="PTHR11722">
    <property type="entry name" value="60S RIBOSOMAL PROTEIN L13"/>
    <property type="match status" value="1"/>
</dbReference>